<dbReference type="PANTHER" id="PTHR40763">
    <property type="entry name" value="MEMBRANE PROTEIN-RELATED"/>
    <property type="match status" value="1"/>
</dbReference>
<feature type="domain" description="Cell wall-active antibiotics response LiaF-like C-terminal" evidence="2">
    <location>
        <begin position="86"/>
        <end position="159"/>
    </location>
</feature>
<feature type="domain" description="DUF1707" evidence="1">
    <location>
        <begin position="2"/>
        <end position="52"/>
    </location>
</feature>
<keyword evidence="4" id="KW-1185">Reference proteome</keyword>
<proteinExistence type="predicted"/>
<dbReference type="PANTHER" id="PTHR40763:SF5">
    <property type="entry name" value="MEMBRANE PROTEIN"/>
    <property type="match status" value="1"/>
</dbReference>
<name>A0A1E5PK58_9ACTN</name>
<dbReference type="Pfam" id="PF09922">
    <property type="entry name" value="LiaF-like_C"/>
    <property type="match status" value="1"/>
</dbReference>
<reference evidence="3 4" key="1">
    <citation type="submission" date="2016-08" db="EMBL/GenBank/DDBJ databases">
        <title>Complete genome sequence of Streptomyces agglomeratus strain 6-3-2, a novel anti-MRSA actinomycete isolated from Wuli of Tebit, China.</title>
        <authorList>
            <person name="Chen X."/>
        </authorList>
    </citation>
    <scope>NUCLEOTIDE SEQUENCE [LARGE SCALE GENOMIC DNA]</scope>
    <source>
        <strain evidence="3 4">6-3-2</strain>
    </source>
</reference>
<dbReference type="AlphaFoldDB" id="A0A1E5PK58"/>
<dbReference type="InterPro" id="IPR024425">
    <property type="entry name" value="LiaF-like_C"/>
</dbReference>
<accession>A0A1E5PK58</accession>
<dbReference type="Proteomes" id="UP000095759">
    <property type="component" value="Unassembled WGS sequence"/>
</dbReference>
<evidence type="ECO:0000259" key="2">
    <source>
        <dbReference type="Pfam" id="PF09922"/>
    </source>
</evidence>
<dbReference type="EMBL" id="MEHJ01000001">
    <property type="protein sequence ID" value="OEJ29906.1"/>
    <property type="molecule type" value="Genomic_DNA"/>
</dbReference>
<comment type="caution">
    <text evidence="3">The sequence shown here is derived from an EMBL/GenBank/DDBJ whole genome shotgun (WGS) entry which is preliminary data.</text>
</comment>
<dbReference type="Pfam" id="PF08044">
    <property type="entry name" value="DUF1707"/>
    <property type="match status" value="1"/>
</dbReference>
<evidence type="ECO:0000313" key="3">
    <source>
        <dbReference type="EMBL" id="OEJ29906.1"/>
    </source>
</evidence>
<evidence type="ECO:0000259" key="1">
    <source>
        <dbReference type="Pfam" id="PF08044"/>
    </source>
</evidence>
<protein>
    <submittedName>
        <fullName evidence="3">Uncharacterized protein</fullName>
    </submittedName>
</protein>
<sequence>MASDAEREALVERLRVATGEGRLTLEELADRCEAAYLARTREQLAVLGRDLPAAGETGAGTDAAAVAGAGVGAGAATGKRTFVAMIGDVTIRSPAVHGLKNLDAYAVLGDLTLDLCGMTAPSSGELTVTARAVFGDVRLIVPEGVQVELACGSVLGDVRDLPRAHTAPHGRAPRIRVAGAAICGDITIAHPGDRRNTSWRRWLEEAIRR</sequence>
<dbReference type="InterPro" id="IPR012551">
    <property type="entry name" value="DUF1707_SHOCT-like"/>
</dbReference>
<evidence type="ECO:0000313" key="4">
    <source>
        <dbReference type="Proteomes" id="UP000095759"/>
    </source>
</evidence>
<gene>
    <name evidence="3" type="ORF">AS594_33805</name>
</gene>
<organism evidence="3 4">
    <name type="scientific">Streptomyces agglomeratus</name>
    <dbReference type="NCBI Taxonomy" id="285458"/>
    <lineage>
        <taxon>Bacteria</taxon>
        <taxon>Bacillati</taxon>
        <taxon>Actinomycetota</taxon>
        <taxon>Actinomycetes</taxon>
        <taxon>Kitasatosporales</taxon>
        <taxon>Streptomycetaceae</taxon>
        <taxon>Streptomyces</taxon>
    </lineage>
</organism>